<evidence type="ECO:0000313" key="1">
    <source>
        <dbReference type="EMBL" id="KAG0573224.1"/>
    </source>
</evidence>
<protein>
    <submittedName>
        <fullName evidence="1">Uncharacterized protein</fullName>
    </submittedName>
</protein>
<proteinExistence type="predicted"/>
<dbReference type="Proteomes" id="UP000822688">
    <property type="component" value="Chromosome V"/>
</dbReference>
<gene>
    <name evidence="1" type="ORF">KC19_VG159600</name>
</gene>
<sequence length="112" mass="12642">ATADNATGSTVPACEIAFSLEVHCVALTSAVHKHWQITKLRVGHGSHDHCSLTRYHCLQNCNVHHPARLFSKRNRNTFFPRRVQLRTSEVCNYYSVDGLLRLSVVPDCSVRQ</sequence>
<feature type="non-terminal residue" evidence="1">
    <location>
        <position position="1"/>
    </location>
</feature>
<keyword evidence="2" id="KW-1185">Reference proteome</keyword>
<comment type="caution">
    <text evidence="1">The sequence shown here is derived from an EMBL/GenBank/DDBJ whole genome shotgun (WGS) entry which is preliminary data.</text>
</comment>
<reference evidence="1" key="1">
    <citation type="submission" date="2020-06" db="EMBL/GenBank/DDBJ databases">
        <title>WGS assembly of Ceratodon purpureus strain R40.</title>
        <authorList>
            <person name="Carey S.B."/>
            <person name="Jenkins J."/>
            <person name="Shu S."/>
            <person name="Lovell J.T."/>
            <person name="Sreedasyam A."/>
            <person name="Maumus F."/>
            <person name="Tiley G.P."/>
            <person name="Fernandez-Pozo N."/>
            <person name="Barry K."/>
            <person name="Chen C."/>
            <person name="Wang M."/>
            <person name="Lipzen A."/>
            <person name="Daum C."/>
            <person name="Saski C.A."/>
            <person name="Payton A.C."/>
            <person name="Mcbreen J.C."/>
            <person name="Conrad R.E."/>
            <person name="Kollar L.M."/>
            <person name="Olsson S."/>
            <person name="Huttunen S."/>
            <person name="Landis J.B."/>
            <person name="Wickett N.J."/>
            <person name="Johnson M.G."/>
            <person name="Rensing S.A."/>
            <person name="Grimwood J."/>
            <person name="Schmutz J."/>
            <person name="Mcdaniel S.F."/>
        </authorList>
    </citation>
    <scope>NUCLEOTIDE SEQUENCE</scope>
    <source>
        <strain evidence="1">R40</strain>
    </source>
</reference>
<dbReference type="EMBL" id="CM026426">
    <property type="protein sequence ID" value="KAG0573224.1"/>
    <property type="molecule type" value="Genomic_DNA"/>
</dbReference>
<accession>A0A8T0HQM9</accession>
<dbReference type="AlphaFoldDB" id="A0A8T0HQM9"/>
<evidence type="ECO:0000313" key="2">
    <source>
        <dbReference type="Proteomes" id="UP000822688"/>
    </source>
</evidence>
<organism evidence="1 2">
    <name type="scientific">Ceratodon purpureus</name>
    <name type="common">Fire moss</name>
    <name type="synonym">Dicranum purpureum</name>
    <dbReference type="NCBI Taxonomy" id="3225"/>
    <lineage>
        <taxon>Eukaryota</taxon>
        <taxon>Viridiplantae</taxon>
        <taxon>Streptophyta</taxon>
        <taxon>Embryophyta</taxon>
        <taxon>Bryophyta</taxon>
        <taxon>Bryophytina</taxon>
        <taxon>Bryopsida</taxon>
        <taxon>Dicranidae</taxon>
        <taxon>Pseudoditrichales</taxon>
        <taxon>Ditrichaceae</taxon>
        <taxon>Ceratodon</taxon>
    </lineage>
</organism>
<name>A0A8T0HQM9_CERPU</name>